<dbReference type="InterPro" id="IPR036390">
    <property type="entry name" value="WH_DNA-bd_sf"/>
</dbReference>
<reference evidence="6 7" key="1">
    <citation type="submission" date="2017-05" db="EMBL/GenBank/DDBJ databases">
        <authorList>
            <person name="Song R."/>
            <person name="Chenine A.L."/>
            <person name="Ruprecht R.M."/>
        </authorList>
    </citation>
    <scope>NUCLEOTIDE SEQUENCE [LARGE SCALE GENOMIC DNA]</scope>
    <source>
        <strain evidence="6 7">CECT 8898</strain>
    </source>
</reference>
<evidence type="ECO:0000256" key="4">
    <source>
        <dbReference type="ARBA" id="ARBA00023163"/>
    </source>
</evidence>
<keyword evidence="3" id="KW-0238">DNA-binding</keyword>
<keyword evidence="2" id="KW-0805">Transcription regulation</keyword>
<dbReference type="AlphaFoldDB" id="A0A238K9E3"/>
<dbReference type="OrthoDB" id="9796526at2"/>
<dbReference type="PROSITE" id="PS50931">
    <property type="entry name" value="HTH_LYSR"/>
    <property type="match status" value="1"/>
</dbReference>
<keyword evidence="7" id="KW-1185">Reference proteome</keyword>
<dbReference type="Gene3D" id="3.40.190.290">
    <property type="match status" value="1"/>
</dbReference>
<dbReference type="PANTHER" id="PTHR30537">
    <property type="entry name" value="HTH-TYPE TRANSCRIPTIONAL REGULATOR"/>
    <property type="match status" value="1"/>
</dbReference>
<name>A0A238K9E3_9RHOB</name>
<dbReference type="GO" id="GO:0003700">
    <property type="term" value="F:DNA-binding transcription factor activity"/>
    <property type="evidence" value="ECO:0007669"/>
    <property type="project" value="InterPro"/>
</dbReference>
<dbReference type="InterPro" id="IPR058163">
    <property type="entry name" value="LysR-type_TF_proteobact-type"/>
</dbReference>
<dbReference type="GO" id="GO:0006351">
    <property type="term" value="P:DNA-templated transcription"/>
    <property type="evidence" value="ECO:0007669"/>
    <property type="project" value="TreeGrafter"/>
</dbReference>
<evidence type="ECO:0000256" key="2">
    <source>
        <dbReference type="ARBA" id="ARBA00023015"/>
    </source>
</evidence>
<dbReference type="GO" id="GO:0043565">
    <property type="term" value="F:sequence-specific DNA binding"/>
    <property type="evidence" value="ECO:0007669"/>
    <property type="project" value="TreeGrafter"/>
</dbReference>
<feature type="domain" description="HTH lysR-type" evidence="5">
    <location>
        <begin position="2"/>
        <end position="59"/>
    </location>
</feature>
<dbReference type="RefSeq" id="WP_094020850.1">
    <property type="nucleotide sequence ID" value="NZ_FXYF01000004.1"/>
</dbReference>
<proteinExistence type="inferred from homology"/>
<comment type="similarity">
    <text evidence="1">Belongs to the LysR transcriptional regulatory family.</text>
</comment>
<evidence type="ECO:0000259" key="5">
    <source>
        <dbReference type="PROSITE" id="PS50931"/>
    </source>
</evidence>
<protein>
    <submittedName>
        <fullName evidence="6">HTH-type transcriptional regulator YofA</fullName>
    </submittedName>
</protein>
<dbReference type="Pfam" id="PF03466">
    <property type="entry name" value="LysR_substrate"/>
    <property type="match status" value="1"/>
</dbReference>
<evidence type="ECO:0000313" key="7">
    <source>
        <dbReference type="Proteomes" id="UP000207598"/>
    </source>
</evidence>
<dbReference type="Pfam" id="PF00126">
    <property type="entry name" value="HTH_1"/>
    <property type="match status" value="1"/>
</dbReference>
<evidence type="ECO:0000256" key="1">
    <source>
        <dbReference type="ARBA" id="ARBA00009437"/>
    </source>
</evidence>
<keyword evidence="4" id="KW-0804">Transcription</keyword>
<evidence type="ECO:0000313" key="6">
    <source>
        <dbReference type="EMBL" id="SMX39508.1"/>
    </source>
</evidence>
<dbReference type="Gene3D" id="1.10.10.10">
    <property type="entry name" value="Winged helix-like DNA-binding domain superfamily/Winged helix DNA-binding domain"/>
    <property type="match status" value="1"/>
</dbReference>
<accession>A0A238K9E3</accession>
<dbReference type="SUPFAM" id="SSF46785">
    <property type="entry name" value="Winged helix' DNA-binding domain"/>
    <property type="match status" value="1"/>
</dbReference>
<sequence length="294" mass="31936">MFHWNDLKVFLAVASEGSTLAAARLLNVNQSTVQRRIVELEASLGLRLVERCATGHRLTPAGQSVLEMARRVASAVREFESVCAETAHEYVLRLTCPEPVAERLTQSGFLDRFHARHPDLRVEFVLADHYVDLAKGQADVAFRSGDTDGILVGRKVAESVWAIYASAAYLERHGAPATVAEIAGHAVVAFDAGMSGHRLSQWLTDIAPDAHVTARCGSVLGLVSAVKSGLGISALPIALGDAEPGLVRILPPVPELNRAWRLLCHPDARKLRRVDAFFDFVGKQIEELRPVLTG</sequence>
<organism evidence="6 7">
    <name type="scientific">Maliponia aquimaris</name>
    <dbReference type="NCBI Taxonomy" id="1673631"/>
    <lineage>
        <taxon>Bacteria</taxon>
        <taxon>Pseudomonadati</taxon>
        <taxon>Pseudomonadota</taxon>
        <taxon>Alphaproteobacteria</taxon>
        <taxon>Rhodobacterales</taxon>
        <taxon>Paracoccaceae</taxon>
        <taxon>Maliponia</taxon>
    </lineage>
</organism>
<dbReference type="PANTHER" id="PTHR30537:SF3">
    <property type="entry name" value="TRANSCRIPTIONAL REGULATORY PROTEIN"/>
    <property type="match status" value="1"/>
</dbReference>
<dbReference type="EMBL" id="FXYF01000004">
    <property type="protein sequence ID" value="SMX39508.1"/>
    <property type="molecule type" value="Genomic_DNA"/>
</dbReference>
<dbReference type="Proteomes" id="UP000207598">
    <property type="component" value="Unassembled WGS sequence"/>
</dbReference>
<dbReference type="InterPro" id="IPR005119">
    <property type="entry name" value="LysR_subst-bd"/>
</dbReference>
<dbReference type="InterPro" id="IPR036388">
    <property type="entry name" value="WH-like_DNA-bd_sf"/>
</dbReference>
<dbReference type="InterPro" id="IPR000847">
    <property type="entry name" value="LysR_HTH_N"/>
</dbReference>
<evidence type="ECO:0000256" key="3">
    <source>
        <dbReference type="ARBA" id="ARBA00023125"/>
    </source>
</evidence>
<dbReference type="SUPFAM" id="SSF53850">
    <property type="entry name" value="Periplasmic binding protein-like II"/>
    <property type="match status" value="1"/>
</dbReference>
<gene>
    <name evidence="6" type="primary">yofA_1</name>
    <name evidence="6" type="ORF">MAA8898_02041</name>
</gene>